<dbReference type="InterPro" id="IPR032675">
    <property type="entry name" value="LRR_dom_sf"/>
</dbReference>
<dbReference type="Gene3D" id="1.20.1280.50">
    <property type="match status" value="1"/>
</dbReference>
<dbReference type="Gene3D" id="3.80.10.10">
    <property type="entry name" value="Ribonuclease Inhibitor"/>
    <property type="match status" value="1"/>
</dbReference>
<evidence type="ECO:0000259" key="1">
    <source>
        <dbReference type="Pfam" id="PF12937"/>
    </source>
</evidence>
<organism evidence="2 3">
    <name type="scientific">Lunasporangiospora selenospora</name>
    <dbReference type="NCBI Taxonomy" id="979761"/>
    <lineage>
        <taxon>Eukaryota</taxon>
        <taxon>Fungi</taxon>
        <taxon>Fungi incertae sedis</taxon>
        <taxon>Mucoromycota</taxon>
        <taxon>Mortierellomycotina</taxon>
        <taxon>Mortierellomycetes</taxon>
        <taxon>Mortierellales</taxon>
        <taxon>Mortierellaceae</taxon>
        <taxon>Lunasporangiospora</taxon>
    </lineage>
</organism>
<dbReference type="SUPFAM" id="SSF52047">
    <property type="entry name" value="RNI-like"/>
    <property type="match status" value="1"/>
</dbReference>
<dbReference type="SUPFAM" id="SSF81383">
    <property type="entry name" value="F-box domain"/>
    <property type="match status" value="1"/>
</dbReference>
<evidence type="ECO:0000313" key="2">
    <source>
        <dbReference type="EMBL" id="KAF9579652.1"/>
    </source>
</evidence>
<dbReference type="InterPro" id="IPR001810">
    <property type="entry name" value="F-box_dom"/>
</dbReference>
<dbReference type="AlphaFoldDB" id="A0A9P6FQA0"/>
<protein>
    <recommendedName>
        <fullName evidence="1">F-box domain-containing protein</fullName>
    </recommendedName>
</protein>
<dbReference type="Proteomes" id="UP000780801">
    <property type="component" value="Unassembled WGS sequence"/>
</dbReference>
<keyword evidence="3" id="KW-1185">Reference proteome</keyword>
<dbReference type="EMBL" id="JAABOA010002601">
    <property type="protein sequence ID" value="KAF9579652.1"/>
    <property type="molecule type" value="Genomic_DNA"/>
</dbReference>
<gene>
    <name evidence="2" type="ORF">BGW38_004010</name>
</gene>
<evidence type="ECO:0000313" key="3">
    <source>
        <dbReference type="Proteomes" id="UP000780801"/>
    </source>
</evidence>
<reference evidence="2" key="1">
    <citation type="journal article" date="2020" name="Fungal Divers.">
        <title>Resolving the Mortierellaceae phylogeny through synthesis of multi-gene phylogenetics and phylogenomics.</title>
        <authorList>
            <person name="Vandepol N."/>
            <person name="Liber J."/>
            <person name="Desiro A."/>
            <person name="Na H."/>
            <person name="Kennedy M."/>
            <person name="Barry K."/>
            <person name="Grigoriev I.V."/>
            <person name="Miller A.N."/>
            <person name="O'Donnell K."/>
            <person name="Stajich J.E."/>
            <person name="Bonito G."/>
        </authorList>
    </citation>
    <scope>NUCLEOTIDE SEQUENCE</scope>
    <source>
        <strain evidence="2">KOD1015</strain>
    </source>
</reference>
<dbReference type="Pfam" id="PF12937">
    <property type="entry name" value="F-box-like"/>
    <property type="match status" value="1"/>
</dbReference>
<proteinExistence type="predicted"/>
<accession>A0A9P6FQA0</accession>
<dbReference type="InterPro" id="IPR036047">
    <property type="entry name" value="F-box-like_dom_sf"/>
</dbReference>
<comment type="caution">
    <text evidence="2">The sequence shown here is derived from an EMBL/GenBank/DDBJ whole genome shotgun (WGS) entry which is preliminary data.</text>
</comment>
<name>A0A9P6FQA0_9FUNG</name>
<feature type="domain" description="F-box" evidence="1">
    <location>
        <begin position="2"/>
        <end position="37"/>
    </location>
</feature>
<sequence length="518" mass="60169">MLLLVFSYLHHRDRRICRLVCKRWYRRLTPLFWESLNIYQEPHAASFNAPESSLNLGNNIHLIRSFSTSHLDAWKTFITHVEVSIEPVHLPRLAYHSLNPNLWDFSSSLTMQYSCQFYFEQLAQLVYQSLRWLPSLEHLYFTLCLPTRISSIKNYGKEYFDSIVEMQPFANTELHDSSLQVLGIVGNYYSAGIQIWSPLLKACPKLRRLCLTRYQNCDQYLSLAEILQRDCPNLCELELLEGVDLLKLQELDTAQAITSCGPNLTFLDIREISQVGDYSLVAILELSEKLEHLYLPTCVKTTDCYLPSILCSFRKLKTICVDQNPGKYIPASPRSTYDLPTPISAYDLLRTNWVCSELETFSVLVKIPTGLDREESNRLQEEFFQRLGSLHRLRRLCQSVSRGPTRSEFQGYDHTQGTFVYLDRQTQEITICGLDFSRVQNLRHLSSLTELELLDLRSLRLFPGLDGIKWMGNHWPRLNELRLPNHVFGGSIGINELLLRRPKLKCLSYYQPYSVMTQ</sequence>